<keyword evidence="3" id="KW-1185">Reference proteome</keyword>
<organism evidence="4">
    <name type="scientific">Thelazia callipaeda</name>
    <name type="common">Oriental eyeworm</name>
    <name type="synonym">Parasitic nematode</name>
    <dbReference type="NCBI Taxonomy" id="103827"/>
    <lineage>
        <taxon>Eukaryota</taxon>
        <taxon>Metazoa</taxon>
        <taxon>Ecdysozoa</taxon>
        <taxon>Nematoda</taxon>
        <taxon>Chromadorea</taxon>
        <taxon>Rhabditida</taxon>
        <taxon>Spirurina</taxon>
        <taxon>Spiruromorpha</taxon>
        <taxon>Thelazioidea</taxon>
        <taxon>Thelaziidae</taxon>
        <taxon>Thelazia</taxon>
    </lineage>
</organism>
<evidence type="ECO:0000256" key="1">
    <source>
        <dbReference type="SAM" id="Phobius"/>
    </source>
</evidence>
<accession>A0A0N5CJ86</accession>
<keyword evidence="1" id="KW-1133">Transmembrane helix</keyword>
<dbReference type="OMA" id="TWHIETI"/>
<reference evidence="2 3" key="2">
    <citation type="submission" date="2018-11" db="EMBL/GenBank/DDBJ databases">
        <authorList>
            <consortium name="Pathogen Informatics"/>
        </authorList>
    </citation>
    <scope>NUCLEOTIDE SEQUENCE [LARGE SCALE GENOMIC DNA]</scope>
</reference>
<name>A0A0N5CJ86_THECL</name>
<feature type="transmembrane region" description="Helical" evidence="1">
    <location>
        <begin position="152"/>
        <end position="177"/>
    </location>
</feature>
<dbReference type="WBParaSite" id="TCLT_0000008101-mRNA-1">
    <property type="protein sequence ID" value="TCLT_0000008101-mRNA-1"/>
    <property type="gene ID" value="TCLT_0000008101"/>
</dbReference>
<evidence type="ECO:0000313" key="3">
    <source>
        <dbReference type="Proteomes" id="UP000276776"/>
    </source>
</evidence>
<dbReference type="Proteomes" id="UP000276776">
    <property type="component" value="Unassembled WGS sequence"/>
</dbReference>
<keyword evidence="1" id="KW-0472">Membrane</keyword>
<evidence type="ECO:0000313" key="2">
    <source>
        <dbReference type="EMBL" id="VDM94908.1"/>
    </source>
</evidence>
<gene>
    <name evidence="2" type="ORF">TCLT_LOCUS82</name>
</gene>
<keyword evidence="1" id="KW-0812">Transmembrane</keyword>
<feature type="transmembrane region" description="Helical" evidence="1">
    <location>
        <begin position="99"/>
        <end position="121"/>
    </location>
</feature>
<evidence type="ECO:0000313" key="4">
    <source>
        <dbReference type="WBParaSite" id="TCLT_0000008101-mRNA-1"/>
    </source>
</evidence>
<dbReference type="OrthoDB" id="5828725at2759"/>
<proteinExistence type="predicted"/>
<reference evidence="4" key="1">
    <citation type="submission" date="2017-02" db="UniProtKB">
        <authorList>
            <consortium name="WormBaseParasite"/>
        </authorList>
    </citation>
    <scope>IDENTIFICATION</scope>
</reference>
<sequence>MADLGGHMMEAVPQKDKQDNLLLRRNNFRSACKAPNVSTVGQKNLMNKKANIHALPKIGHCAKSGCSKMGDDHSIKAAANCKLPNDHTFFGTIHVKTSATMLTIIYMILVGVAGLTASTAMSDSPSFALTCAALLLIVLLAQFGIWKEASIFLLPIIVILGAAVFLSSAVTVFVEFYCMLNTKCTSMCRYPQPYYSTDYCNNYRSTAVASNGEYSVCDITLLLCSDYVTLLENDKLQQVWFIETTDDEADEDILIQNVPNDARFSYMIS</sequence>
<feature type="transmembrane region" description="Helical" evidence="1">
    <location>
        <begin position="127"/>
        <end position="145"/>
    </location>
</feature>
<dbReference type="AlphaFoldDB" id="A0A0N5CJ86"/>
<protein>
    <submittedName>
        <fullName evidence="4">Transmembrane protein</fullName>
    </submittedName>
</protein>
<dbReference type="EMBL" id="UYYF01000005">
    <property type="protein sequence ID" value="VDM94908.1"/>
    <property type="molecule type" value="Genomic_DNA"/>
</dbReference>